<dbReference type="PANTHER" id="PTHR12509">
    <property type="entry name" value="SPERMATOGENESIS-ASSOCIATED 4-RELATED"/>
    <property type="match status" value="1"/>
</dbReference>
<reference evidence="4 5" key="1">
    <citation type="submission" date="2023-10" db="EMBL/GenBank/DDBJ databases">
        <authorList>
            <person name="Maclean D."/>
            <person name="Macfadyen A."/>
        </authorList>
    </citation>
    <scope>NUCLEOTIDE SEQUENCE [LARGE SCALE GENOMIC DNA]</scope>
</reference>
<keyword evidence="5" id="KW-1185">Reference proteome</keyword>
<sequence>MVAEIVADCLPGLVHLHNYSACSALHLKLYNWSTLNDRVFRKLGFALTGSECQDCATAKPGAIERVLRMLQYQLQDSTQLLESSSKWQHRDGPGNAAEESCTDPMRAGTLYNKAHSTSLQLEAAQQDEHLPGSVVGSTAVMLRDAPAGIASSRGSAPGGIAGEGVEVGSAAETECGAKSIAAIEDRMGPEDITSTSVELVEGALGESADFRIATYGLRARDSNSLKPSPFNTSSDSLSDKDDALLALQKSLQDLERKTLELQAENERLKRISSLHMRRCLMLEDICYKNGLHVPGGLVVHHEQ</sequence>
<dbReference type="GO" id="GO:0008017">
    <property type="term" value="F:microtubule binding"/>
    <property type="evidence" value="ECO:0007669"/>
    <property type="project" value="TreeGrafter"/>
</dbReference>
<dbReference type="Proteomes" id="UP001314263">
    <property type="component" value="Unassembled WGS sequence"/>
</dbReference>
<feature type="coiled-coil region" evidence="1">
    <location>
        <begin position="237"/>
        <end position="274"/>
    </location>
</feature>
<dbReference type="PANTHER" id="PTHR12509:SF9">
    <property type="entry name" value="SPERM FLAGELLAR PROTEIN 1 ISOFORM X1"/>
    <property type="match status" value="1"/>
</dbReference>
<dbReference type="InterPro" id="IPR036872">
    <property type="entry name" value="CH_dom_sf"/>
</dbReference>
<evidence type="ECO:0000313" key="5">
    <source>
        <dbReference type="Proteomes" id="UP001314263"/>
    </source>
</evidence>
<dbReference type="InterPro" id="IPR052111">
    <property type="entry name" value="Spermatogenesis_Ciliary_MAP"/>
</dbReference>
<dbReference type="Pfam" id="PF06294">
    <property type="entry name" value="CH_2"/>
    <property type="match status" value="1"/>
</dbReference>
<dbReference type="GO" id="GO:0051493">
    <property type="term" value="P:regulation of cytoskeleton organization"/>
    <property type="evidence" value="ECO:0007669"/>
    <property type="project" value="TreeGrafter"/>
</dbReference>
<dbReference type="GO" id="GO:0005930">
    <property type="term" value="C:axoneme"/>
    <property type="evidence" value="ECO:0007669"/>
    <property type="project" value="TreeGrafter"/>
</dbReference>
<dbReference type="Gene3D" id="1.10.418.10">
    <property type="entry name" value="Calponin-like domain"/>
    <property type="match status" value="1"/>
</dbReference>
<evidence type="ECO:0000256" key="1">
    <source>
        <dbReference type="SAM" id="Coils"/>
    </source>
</evidence>
<protein>
    <recommendedName>
        <fullName evidence="3">CH-like domain-containing protein</fullName>
    </recommendedName>
</protein>
<proteinExistence type="predicted"/>
<evidence type="ECO:0000256" key="2">
    <source>
        <dbReference type="SAM" id="MobiDB-lite"/>
    </source>
</evidence>
<comment type="caution">
    <text evidence="4">The sequence shown here is derived from an EMBL/GenBank/DDBJ whole genome shotgun (WGS) entry which is preliminary data.</text>
</comment>
<dbReference type="InterPro" id="IPR010441">
    <property type="entry name" value="CH_2"/>
</dbReference>
<name>A0AAV1IJQ3_9CHLO</name>
<evidence type="ECO:0000313" key="4">
    <source>
        <dbReference type="EMBL" id="CAK0787563.1"/>
    </source>
</evidence>
<dbReference type="EMBL" id="CAUYUE010000017">
    <property type="protein sequence ID" value="CAK0787563.1"/>
    <property type="molecule type" value="Genomic_DNA"/>
</dbReference>
<gene>
    <name evidence="4" type="ORF">CVIRNUC_010785</name>
</gene>
<feature type="region of interest" description="Disordered" evidence="2">
    <location>
        <begin position="83"/>
        <end position="102"/>
    </location>
</feature>
<evidence type="ECO:0000259" key="3">
    <source>
        <dbReference type="Pfam" id="PF06294"/>
    </source>
</evidence>
<keyword evidence="1" id="KW-0175">Coiled coil</keyword>
<organism evidence="4 5">
    <name type="scientific">Coccomyxa viridis</name>
    <dbReference type="NCBI Taxonomy" id="1274662"/>
    <lineage>
        <taxon>Eukaryota</taxon>
        <taxon>Viridiplantae</taxon>
        <taxon>Chlorophyta</taxon>
        <taxon>core chlorophytes</taxon>
        <taxon>Trebouxiophyceae</taxon>
        <taxon>Trebouxiophyceae incertae sedis</taxon>
        <taxon>Coccomyxaceae</taxon>
        <taxon>Coccomyxa</taxon>
    </lineage>
</organism>
<dbReference type="AlphaFoldDB" id="A0AAV1IJQ3"/>
<accession>A0AAV1IJQ3</accession>
<feature type="domain" description="CH-like" evidence="3">
    <location>
        <begin position="1"/>
        <end position="71"/>
    </location>
</feature>